<dbReference type="AlphaFoldDB" id="A0A0C3E2Q5"/>
<feature type="transmembrane region" description="Helical" evidence="7">
    <location>
        <begin position="381"/>
        <end position="414"/>
    </location>
</feature>
<reference evidence="8 9" key="1">
    <citation type="submission" date="2014-04" db="EMBL/GenBank/DDBJ databases">
        <authorList>
            <consortium name="DOE Joint Genome Institute"/>
            <person name="Kuo A."/>
            <person name="Kohler A."/>
            <person name="Nagy L.G."/>
            <person name="Floudas D."/>
            <person name="Copeland A."/>
            <person name="Barry K.W."/>
            <person name="Cichocki N."/>
            <person name="Veneault-Fourrey C."/>
            <person name="LaButti K."/>
            <person name="Lindquist E.A."/>
            <person name="Lipzen A."/>
            <person name="Lundell T."/>
            <person name="Morin E."/>
            <person name="Murat C."/>
            <person name="Sun H."/>
            <person name="Tunlid A."/>
            <person name="Henrissat B."/>
            <person name="Grigoriev I.V."/>
            <person name="Hibbett D.S."/>
            <person name="Martin F."/>
            <person name="Nordberg H.P."/>
            <person name="Cantor M.N."/>
            <person name="Hua S.X."/>
        </authorList>
    </citation>
    <scope>NUCLEOTIDE SEQUENCE [LARGE SCALE GENOMIC DNA]</scope>
    <source>
        <strain evidence="8 9">Foug A</strain>
    </source>
</reference>
<evidence type="ECO:0000256" key="2">
    <source>
        <dbReference type="ARBA" id="ARBA00009824"/>
    </source>
</evidence>
<comment type="similarity">
    <text evidence="2">Belongs to the TMCO4 family.</text>
</comment>
<feature type="compositionally biased region" description="Polar residues" evidence="6">
    <location>
        <begin position="1045"/>
        <end position="1056"/>
    </location>
</feature>
<evidence type="ECO:0000256" key="1">
    <source>
        <dbReference type="ARBA" id="ARBA00004141"/>
    </source>
</evidence>
<dbReference type="GO" id="GO:0016020">
    <property type="term" value="C:membrane"/>
    <property type="evidence" value="ECO:0007669"/>
    <property type="project" value="UniProtKB-SubCell"/>
</dbReference>
<organism evidence="8 9">
    <name type="scientific">Scleroderma citrinum Foug A</name>
    <dbReference type="NCBI Taxonomy" id="1036808"/>
    <lineage>
        <taxon>Eukaryota</taxon>
        <taxon>Fungi</taxon>
        <taxon>Dikarya</taxon>
        <taxon>Basidiomycota</taxon>
        <taxon>Agaricomycotina</taxon>
        <taxon>Agaricomycetes</taxon>
        <taxon>Agaricomycetidae</taxon>
        <taxon>Boletales</taxon>
        <taxon>Sclerodermatineae</taxon>
        <taxon>Sclerodermataceae</taxon>
        <taxon>Scleroderma</taxon>
    </lineage>
</organism>
<feature type="compositionally biased region" description="Pro residues" evidence="6">
    <location>
        <begin position="247"/>
        <end position="257"/>
    </location>
</feature>
<dbReference type="EMBL" id="KN822043">
    <property type="protein sequence ID" value="KIM62341.1"/>
    <property type="molecule type" value="Genomic_DNA"/>
</dbReference>
<keyword evidence="5 7" id="KW-0472">Membrane</keyword>
<evidence type="ECO:0000256" key="4">
    <source>
        <dbReference type="ARBA" id="ARBA00022989"/>
    </source>
</evidence>
<sequence length="1056" mass="114341">MSSSAAKSPQVPNWLDDDDEGWQEMPVVKEDDIACVLDEEDQKKYHYVSRGKKTAAGATGNATGNLIDFDDKGTEWRSKAEQNENEYTRLRVNEEDDADEVNLRTRYLFDEDKAMTPLSQMQTTKNMLTEAQRIAYVGLCALTAKEMVRAQKVAHRKEFKASIQSMELWMMKIMGRVYYHMELETAEQKMIDSLDIHGVQASDLVPSLMTTHTVANPEYDPAEAKRQVGAHQHKSEDTPINDHSKPLKPPQCSPSPTPTQSAFQTTSRVLEGTSVASTSLPGVTTSLSAVDKDVTLDIRWTVLCDLFLILIADSVYDARSRVLLEHIALKLGLGWIDVAKFESRVTEALEIQEGVEKTENQDIIDEASKALRKRRYMMMGLATLGGGLVIGLSAGLLAPVIGAGLGAAFTTIGISGTSGFLAGAGGAAVITTGGVLTGSGIAARGMARRTRQVKTFDVLPLHNNKRVSCILTVPGFMNGKLDDVRLPFSVLDPIVGDVFSVLWEPEMITETGSALTILTSEILSQLGQTLLQQTVMTALMGALQWPIILTKLGYLIDNPWSNALDRAKAAGSVLAQLLIQRHLGVRPITLIGFSLGARVIFFALLELAKSKAFGIVQDVFLLGATVTASQSAWCEASSVVSGRFVNVYARNDWVLNYLFRATSAGLSTVAGLRPVENVPGLENVEVTDKISGHMSYRAFMPLILDQLGFPVSADYFDEPVEPEFKEERVVIRDEDLESQKKEWFSSKRKKPTARPSHVSRPPSTPTLGPHAKPSSPLPNSSLEDDLPPRADAMDAVTPLATHATATSSERQSNNSTPDIPAHAGFDLNAIREAIGEAARHKSEELDISHTGEEGQVRLPAPQHTAVSARLTPPPLIIRLPDEPSDTNSDVTLIGVSNVAQSTLGSLDDAQFASVLSLRDQGVHDGRQFPMYAAEGGDISEDDGLARTTNISPRNPTTASYTVTEEATWSTSVSGGLRPPGTPGSFRSPFEMSADAHSRPAVASTSPPYSIPADLTTSLSFGSLDGKITSHAVEQDPWSAPVKGKSPTNYLSNPWST</sequence>
<feature type="transmembrane region" description="Helical" evidence="7">
    <location>
        <begin position="588"/>
        <end position="608"/>
    </location>
</feature>
<feature type="region of interest" description="Disordered" evidence="6">
    <location>
        <begin position="1031"/>
        <end position="1056"/>
    </location>
</feature>
<evidence type="ECO:0000256" key="6">
    <source>
        <dbReference type="SAM" id="MobiDB-lite"/>
    </source>
</evidence>
<reference evidence="9" key="2">
    <citation type="submission" date="2015-01" db="EMBL/GenBank/DDBJ databases">
        <title>Evolutionary Origins and Diversification of the Mycorrhizal Mutualists.</title>
        <authorList>
            <consortium name="DOE Joint Genome Institute"/>
            <consortium name="Mycorrhizal Genomics Consortium"/>
            <person name="Kohler A."/>
            <person name="Kuo A."/>
            <person name="Nagy L.G."/>
            <person name="Floudas D."/>
            <person name="Copeland A."/>
            <person name="Barry K.W."/>
            <person name="Cichocki N."/>
            <person name="Veneault-Fourrey C."/>
            <person name="LaButti K."/>
            <person name="Lindquist E.A."/>
            <person name="Lipzen A."/>
            <person name="Lundell T."/>
            <person name="Morin E."/>
            <person name="Murat C."/>
            <person name="Riley R."/>
            <person name="Ohm R."/>
            <person name="Sun H."/>
            <person name="Tunlid A."/>
            <person name="Henrissat B."/>
            <person name="Grigoriev I.V."/>
            <person name="Hibbett D.S."/>
            <person name="Martin F."/>
        </authorList>
    </citation>
    <scope>NUCLEOTIDE SEQUENCE [LARGE SCALE GENOMIC DNA]</scope>
    <source>
        <strain evidence="9">Foug A</strain>
    </source>
</reference>
<feature type="compositionally biased region" description="Polar residues" evidence="6">
    <location>
        <begin position="1"/>
        <end position="11"/>
    </location>
</feature>
<keyword evidence="9" id="KW-1185">Reference proteome</keyword>
<dbReference type="Proteomes" id="UP000053989">
    <property type="component" value="Unassembled WGS sequence"/>
</dbReference>
<dbReference type="FunCoup" id="A0A0C3E2Q5">
    <property type="interactions" value="3"/>
</dbReference>
<evidence type="ECO:0000313" key="9">
    <source>
        <dbReference type="Proteomes" id="UP000053989"/>
    </source>
</evidence>
<dbReference type="InterPro" id="IPR029058">
    <property type="entry name" value="AB_hydrolase_fold"/>
</dbReference>
<evidence type="ECO:0000313" key="8">
    <source>
        <dbReference type="EMBL" id="KIM62341.1"/>
    </source>
</evidence>
<proteinExistence type="inferred from homology"/>
<feature type="compositionally biased region" description="Polar residues" evidence="6">
    <location>
        <begin position="803"/>
        <end position="817"/>
    </location>
</feature>
<feature type="compositionally biased region" description="Basic and acidic residues" evidence="6">
    <location>
        <begin position="233"/>
        <end position="245"/>
    </location>
</feature>
<comment type="subcellular location">
    <subcellularLocation>
        <location evidence="1">Membrane</location>
        <topology evidence="1">Multi-pass membrane protein</topology>
    </subcellularLocation>
</comment>
<evidence type="ECO:0008006" key="10">
    <source>
        <dbReference type="Google" id="ProtNLM"/>
    </source>
</evidence>
<feature type="region of interest" description="Disordered" evidence="6">
    <location>
        <begin position="224"/>
        <end position="263"/>
    </location>
</feature>
<name>A0A0C3E2Q5_9AGAM</name>
<feature type="region of interest" description="Disordered" evidence="6">
    <location>
        <begin position="966"/>
        <end position="1015"/>
    </location>
</feature>
<dbReference type="Pfam" id="PF05277">
    <property type="entry name" value="DUF726"/>
    <property type="match status" value="1"/>
</dbReference>
<dbReference type="InterPro" id="IPR007941">
    <property type="entry name" value="DUF726"/>
</dbReference>
<dbReference type="PANTHER" id="PTHR17920">
    <property type="entry name" value="TRANSMEMBRANE AND COILED-COIL DOMAIN-CONTAINING PROTEIN 4 TMCO4"/>
    <property type="match status" value="1"/>
</dbReference>
<feature type="transmembrane region" description="Helical" evidence="7">
    <location>
        <begin position="420"/>
        <end position="443"/>
    </location>
</feature>
<dbReference type="InParanoid" id="A0A0C3E2Q5"/>
<dbReference type="STRING" id="1036808.A0A0C3E2Q5"/>
<feature type="region of interest" description="Disordered" evidence="6">
    <location>
        <begin position="802"/>
        <end position="822"/>
    </location>
</feature>
<keyword evidence="4 7" id="KW-1133">Transmembrane helix</keyword>
<feature type="region of interest" description="Disordered" evidence="6">
    <location>
        <begin position="740"/>
        <end position="789"/>
    </location>
</feature>
<evidence type="ECO:0000256" key="7">
    <source>
        <dbReference type="SAM" id="Phobius"/>
    </source>
</evidence>
<protein>
    <recommendedName>
        <fullName evidence="10">DUF726-domain-containing protein</fullName>
    </recommendedName>
</protein>
<dbReference type="OrthoDB" id="277931at2759"/>
<dbReference type="PANTHER" id="PTHR17920:SF3">
    <property type="entry name" value="TRANSMEMBRANE AND COILED-COIL DOMAIN-CONTAINING PROTEIN 4"/>
    <property type="match status" value="1"/>
</dbReference>
<gene>
    <name evidence="8" type="ORF">SCLCIDRAFT_25077</name>
</gene>
<dbReference type="HOGENOM" id="CLU_001695_0_1_1"/>
<evidence type="ECO:0000256" key="5">
    <source>
        <dbReference type="ARBA" id="ARBA00023136"/>
    </source>
</evidence>
<evidence type="ECO:0000256" key="3">
    <source>
        <dbReference type="ARBA" id="ARBA00022692"/>
    </source>
</evidence>
<keyword evidence="3 7" id="KW-0812">Transmembrane</keyword>
<accession>A0A0C3E2Q5</accession>
<feature type="region of interest" description="Disordered" evidence="6">
    <location>
        <begin position="1"/>
        <end position="21"/>
    </location>
</feature>
<dbReference type="SUPFAM" id="SSF53474">
    <property type="entry name" value="alpha/beta-Hydrolases"/>
    <property type="match status" value="1"/>
</dbReference>